<dbReference type="Proteomes" id="UP001161247">
    <property type="component" value="Chromosome 2"/>
</dbReference>
<gene>
    <name evidence="1" type="ORF">OLC1_LOCUS5721</name>
</gene>
<evidence type="ECO:0000313" key="1">
    <source>
        <dbReference type="EMBL" id="CAI9094598.1"/>
    </source>
</evidence>
<organism evidence="1 2">
    <name type="scientific">Oldenlandia corymbosa var. corymbosa</name>
    <dbReference type="NCBI Taxonomy" id="529605"/>
    <lineage>
        <taxon>Eukaryota</taxon>
        <taxon>Viridiplantae</taxon>
        <taxon>Streptophyta</taxon>
        <taxon>Embryophyta</taxon>
        <taxon>Tracheophyta</taxon>
        <taxon>Spermatophyta</taxon>
        <taxon>Magnoliopsida</taxon>
        <taxon>eudicotyledons</taxon>
        <taxon>Gunneridae</taxon>
        <taxon>Pentapetalae</taxon>
        <taxon>asterids</taxon>
        <taxon>lamiids</taxon>
        <taxon>Gentianales</taxon>
        <taxon>Rubiaceae</taxon>
        <taxon>Rubioideae</taxon>
        <taxon>Spermacoceae</taxon>
        <taxon>Hedyotis-Oldenlandia complex</taxon>
        <taxon>Oldenlandia</taxon>
    </lineage>
</organism>
<name>A0AAV1CHS8_OLDCO</name>
<dbReference type="AlphaFoldDB" id="A0AAV1CHS8"/>
<sequence>MSFNAVDSIHDICSSKYPWKLFGTSVLTKFTFFINSEGLINANVKSMLISRFTSKFWFVAADDDFSGELNFTNSDDDGGDFQSRNHHSSGNVLRVTKWHHFVYIMEFGDDDDATQKSIDWLKRSGEEKPFNLDLVTQLKYFVIGFFVRS</sequence>
<reference evidence="1" key="1">
    <citation type="submission" date="2023-03" db="EMBL/GenBank/DDBJ databases">
        <authorList>
            <person name="Julca I."/>
        </authorList>
    </citation>
    <scope>NUCLEOTIDE SEQUENCE</scope>
</reference>
<dbReference type="EMBL" id="OX459119">
    <property type="protein sequence ID" value="CAI9094598.1"/>
    <property type="molecule type" value="Genomic_DNA"/>
</dbReference>
<proteinExistence type="predicted"/>
<accession>A0AAV1CHS8</accession>
<evidence type="ECO:0000313" key="2">
    <source>
        <dbReference type="Proteomes" id="UP001161247"/>
    </source>
</evidence>
<protein>
    <submittedName>
        <fullName evidence="1">OLC1v1030361C1</fullName>
    </submittedName>
</protein>
<keyword evidence="2" id="KW-1185">Reference proteome</keyword>